<dbReference type="UniPathway" id="UPA00253">
    <property type="reaction ID" value="UER00456"/>
</dbReference>
<feature type="active site" evidence="6">
    <location>
        <position position="219"/>
    </location>
</feature>
<evidence type="ECO:0000256" key="1">
    <source>
        <dbReference type="ARBA" id="ARBA00008331"/>
    </source>
</evidence>
<dbReference type="GO" id="GO:0051287">
    <property type="term" value="F:NAD binding"/>
    <property type="evidence" value="ECO:0007669"/>
    <property type="project" value="UniProtKB-UniRule"/>
</dbReference>
<keyword evidence="3 6" id="KW-0521">NADP</keyword>
<dbReference type="InterPro" id="IPR036291">
    <property type="entry name" value="NAD(P)-bd_dom_sf"/>
</dbReference>
<dbReference type="GO" id="GO:0033735">
    <property type="term" value="F:aspartate dehydrogenase [NAD(P)+] activity"/>
    <property type="evidence" value="ECO:0007669"/>
    <property type="project" value="UniProtKB-EC"/>
</dbReference>
<dbReference type="EC" id="1.4.1.21" evidence="6"/>
<comment type="catalytic activity">
    <reaction evidence="6">
        <text>L-aspartate + NADP(+) + H2O = oxaloacetate + NH4(+) + NADPH + H(+)</text>
        <dbReference type="Rhea" id="RHEA:11784"/>
        <dbReference type="ChEBI" id="CHEBI:15377"/>
        <dbReference type="ChEBI" id="CHEBI:15378"/>
        <dbReference type="ChEBI" id="CHEBI:16452"/>
        <dbReference type="ChEBI" id="CHEBI:28938"/>
        <dbReference type="ChEBI" id="CHEBI:29991"/>
        <dbReference type="ChEBI" id="CHEBI:57783"/>
        <dbReference type="ChEBI" id="CHEBI:58349"/>
        <dbReference type="EC" id="1.4.1.21"/>
    </reaction>
</comment>
<evidence type="ECO:0000256" key="5">
    <source>
        <dbReference type="ARBA" id="ARBA00023027"/>
    </source>
</evidence>
<dbReference type="InterPro" id="IPR020626">
    <property type="entry name" value="Asp_DH_prok"/>
</dbReference>
<feature type="domain" description="Aspartate/homoserine dehydrogenase NAD-binding" evidence="8">
    <location>
        <begin position="15"/>
        <end position="109"/>
    </location>
</feature>
<reference evidence="9 10" key="1">
    <citation type="submission" date="2020-07" db="EMBL/GenBank/DDBJ databases">
        <title>Sequencing the genomes of 1000 actinobacteria strains.</title>
        <authorList>
            <person name="Klenk H.-P."/>
        </authorList>
    </citation>
    <scope>NUCLEOTIDE SEQUENCE [LARGE SCALE GENOMIC DNA]</scope>
    <source>
        <strain evidence="9 10">DSM 19082</strain>
    </source>
</reference>
<dbReference type="GO" id="GO:0050661">
    <property type="term" value="F:NADP binding"/>
    <property type="evidence" value="ECO:0007669"/>
    <property type="project" value="UniProtKB-UniRule"/>
</dbReference>
<gene>
    <name evidence="6" type="primary">nadX</name>
    <name evidence="9" type="ORF">BJ958_002115</name>
</gene>
<keyword evidence="5 6" id="KW-0520">NAD</keyword>
<sequence>MRTTADTPIRAVVIGGGAIGASVVTALLRGDVPDVVPVAVVDPQPVGDLGVPQLRLEAALDQADVVVECAGQAVIAQSAVGILERGIDLLITSVGALADPDLAAAVRAAGPGRFLLTAGAIGGLDILSSAAAQGPLTRVEVTTTKLPTTLVQPWMDDHDADLLRVVTEPVEVFRGTAREATRLFPRSLNVAATLGWVVGDFDLVDVRLVADPAAELTCHRVVAEGAAGRYRFEIENLPSPQNPRTSGVVPHAVLRSLAALVGRPSGVV</sequence>
<dbReference type="Gene3D" id="3.40.50.720">
    <property type="entry name" value="NAD(P)-binding Rossmann-like Domain"/>
    <property type="match status" value="1"/>
</dbReference>
<dbReference type="RefSeq" id="WP_179726801.1">
    <property type="nucleotide sequence ID" value="NZ_BAABEF010000001.1"/>
</dbReference>
<keyword evidence="2 6" id="KW-0662">Pyridine nucleotide biosynthesis</keyword>
<keyword evidence="10" id="KW-1185">Reference proteome</keyword>
<feature type="domain" description="Aspartate dehydrogenase" evidence="7">
    <location>
        <begin position="167"/>
        <end position="253"/>
    </location>
</feature>
<dbReference type="Gene3D" id="3.30.360.10">
    <property type="entry name" value="Dihydrodipicolinate Reductase, domain 2"/>
    <property type="match status" value="1"/>
</dbReference>
<feature type="binding site" evidence="6">
    <location>
        <position position="189"/>
    </location>
    <ligand>
        <name>NAD(+)</name>
        <dbReference type="ChEBI" id="CHEBI:57540"/>
    </ligand>
</feature>
<comment type="pathway">
    <text evidence="6">Cofactor biosynthesis; NAD(+) biosynthesis; iminoaspartate from L-aspartate (dehydrogenase route): step 1/1.</text>
</comment>
<dbReference type="Proteomes" id="UP000582231">
    <property type="component" value="Unassembled WGS sequence"/>
</dbReference>
<comment type="similarity">
    <text evidence="1 6">Belongs to the L-aspartate dehydrogenase family.</text>
</comment>
<dbReference type="Pfam" id="PF01958">
    <property type="entry name" value="Asp_DH_C"/>
    <property type="match status" value="1"/>
</dbReference>
<evidence type="ECO:0000259" key="7">
    <source>
        <dbReference type="Pfam" id="PF01958"/>
    </source>
</evidence>
<dbReference type="HAMAP" id="MF_01265">
    <property type="entry name" value="NadX"/>
    <property type="match status" value="1"/>
</dbReference>
<dbReference type="PANTHER" id="PTHR31873:SF6">
    <property type="entry name" value="ASPARTATE DEHYDROGENASE DOMAIN-CONTAINING PROTEIN"/>
    <property type="match status" value="1"/>
</dbReference>
<evidence type="ECO:0000256" key="3">
    <source>
        <dbReference type="ARBA" id="ARBA00022857"/>
    </source>
</evidence>
<dbReference type="PIRSF" id="PIRSF005227">
    <property type="entry name" value="Asp_dh_NAD_syn"/>
    <property type="match status" value="1"/>
</dbReference>
<evidence type="ECO:0000256" key="4">
    <source>
        <dbReference type="ARBA" id="ARBA00023002"/>
    </source>
</evidence>
<dbReference type="GO" id="GO:0009435">
    <property type="term" value="P:NAD+ biosynthetic process"/>
    <property type="evidence" value="ECO:0007669"/>
    <property type="project" value="UniProtKB-UniRule"/>
</dbReference>
<comment type="catalytic activity">
    <reaction evidence="6">
        <text>L-aspartate + NAD(+) + H2O = oxaloacetate + NH4(+) + NADH + H(+)</text>
        <dbReference type="Rhea" id="RHEA:11788"/>
        <dbReference type="ChEBI" id="CHEBI:15377"/>
        <dbReference type="ChEBI" id="CHEBI:15378"/>
        <dbReference type="ChEBI" id="CHEBI:16452"/>
        <dbReference type="ChEBI" id="CHEBI:28938"/>
        <dbReference type="ChEBI" id="CHEBI:29991"/>
        <dbReference type="ChEBI" id="CHEBI:57540"/>
        <dbReference type="ChEBI" id="CHEBI:57945"/>
        <dbReference type="EC" id="1.4.1.21"/>
    </reaction>
</comment>
<evidence type="ECO:0000256" key="2">
    <source>
        <dbReference type="ARBA" id="ARBA00022642"/>
    </source>
</evidence>
<proteinExistence type="inferred from homology"/>
<evidence type="ECO:0000313" key="10">
    <source>
        <dbReference type="Proteomes" id="UP000582231"/>
    </source>
</evidence>
<feature type="binding site" evidence="6">
    <location>
        <position position="120"/>
    </location>
    <ligand>
        <name>NAD(+)</name>
        <dbReference type="ChEBI" id="CHEBI:57540"/>
    </ligand>
</feature>
<dbReference type="InterPro" id="IPR002811">
    <property type="entry name" value="Asp_DH"/>
</dbReference>
<dbReference type="Pfam" id="PF03447">
    <property type="entry name" value="NAD_binding_3"/>
    <property type="match status" value="1"/>
</dbReference>
<dbReference type="AlphaFoldDB" id="A0A852RJ17"/>
<dbReference type="InterPro" id="IPR011182">
    <property type="entry name" value="L-Asp_DH"/>
</dbReference>
<evidence type="ECO:0000256" key="6">
    <source>
        <dbReference type="HAMAP-Rule" id="MF_01265"/>
    </source>
</evidence>
<accession>A0A852RJ17</accession>
<dbReference type="GO" id="GO:0016639">
    <property type="term" value="F:oxidoreductase activity, acting on the CH-NH2 group of donors, NAD or NADP as acceptor"/>
    <property type="evidence" value="ECO:0007669"/>
    <property type="project" value="UniProtKB-UniRule"/>
</dbReference>
<name>A0A852RJ17_9ACTN</name>
<comment type="function">
    <text evidence="6">Specifically catalyzes the NAD or NADP-dependent dehydrogenation of L-aspartate to iminoaspartate.</text>
</comment>
<organism evidence="9 10">
    <name type="scientific">Nocardioides kongjuensis</name>
    <dbReference type="NCBI Taxonomy" id="349522"/>
    <lineage>
        <taxon>Bacteria</taxon>
        <taxon>Bacillati</taxon>
        <taxon>Actinomycetota</taxon>
        <taxon>Actinomycetes</taxon>
        <taxon>Propionibacteriales</taxon>
        <taxon>Nocardioidaceae</taxon>
        <taxon>Nocardioides</taxon>
    </lineage>
</organism>
<dbReference type="SUPFAM" id="SSF51735">
    <property type="entry name" value="NAD(P)-binding Rossmann-fold domains"/>
    <property type="match status" value="1"/>
</dbReference>
<evidence type="ECO:0000313" key="9">
    <source>
        <dbReference type="EMBL" id="NYD30569.1"/>
    </source>
</evidence>
<dbReference type="SUPFAM" id="SSF55347">
    <property type="entry name" value="Glyceraldehyde-3-phosphate dehydrogenase-like, C-terminal domain"/>
    <property type="match status" value="1"/>
</dbReference>
<keyword evidence="4 6" id="KW-0560">Oxidoreductase</keyword>
<comment type="caution">
    <text evidence="9">The sequence shown here is derived from an EMBL/GenBank/DDBJ whole genome shotgun (WGS) entry which is preliminary data.</text>
</comment>
<evidence type="ECO:0000259" key="8">
    <source>
        <dbReference type="Pfam" id="PF03447"/>
    </source>
</evidence>
<protein>
    <recommendedName>
        <fullName evidence="6">L-aspartate dehydrogenase</fullName>
        <ecNumber evidence="6">1.4.1.21</ecNumber>
    </recommendedName>
</protein>
<dbReference type="InterPro" id="IPR005106">
    <property type="entry name" value="Asp/hSer_DH_NAD-bd"/>
</dbReference>
<dbReference type="EMBL" id="JACCBF010000001">
    <property type="protein sequence ID" value="NYD30569.1"/>
    <property type="molecule type" value="Genomic_DNA"/>
</dbReference>
<comment type="miscellaneous">
    <text evidence="6">The iminoaspartate product is unstable in aqueous solution and can decompose to oxaloacetate and ammonia.</text>
</comment>
<dbReference type="PANTHER" id="PTHR31873">
    <property type="entry name" value="L-ASPARTATE DEHYDROGENASE-RELATED"/>
    <property type="match status" value="1"/>
</dbReference>